<dbReference type="InterPro" id="IPR015943">
    <property type="entry name" value="WD40/YVTN_repeat-like_dom_sf"/>
</dbReference>
<dbReference type="InterPro" id="IPR036322">
    <property type="entry name" value="WD40_repeat_dom_sf"/>
</dbReference>
<dbReference type="PANTHER" id="PTHR44019">
    <property type="entry name" value="WD REPEAT-CONTAINING PROTEIN 55"/>
    <property type="match status" value="1"/>
</dbReference>
<dbReference type="SMART" id="SM00320">
    <property type="entry name" value="WD40"/>
    <property type="match status" value="4"/>
</dbReference>
<dbReference type="Pfam" id="PF00400">
    <property type="entry name" value="WD40"/>
    <property type="match status" value="1"/>
</dbReference>
<name>A0A409Y0D0_9AGAR</name>
<dbReference type="InterPro" id="IPR050505">
    <property type="entry name" value="WDR55/POC1"/>
</dbReference>
<dbReference type="Proteomes" id="UP000284706">
    <property type="component" value="Unassembled WGS sequence"/>
</dbReference>
<dbReference type="EMBL" id="NHYE01001369">
    <property type="protein sequence ID" value="PPQ96459.1"/>
    <property type="molecule type" value="Genomic_DNA"/>
</dbReference>
<keyword evidence="2" id="KW-0677">Repeat</keyword>
<reference evidence="3 4" key="1">
    <citation type="journal article" date="2018" name="Evol. Lett.">
        <title>Horizontal gene cluster transfer increased hallucinogenic mushroom diversity.</title>
        <authorList>
            <person name="Reynolds H.T."/>
            <person name="Vijayakumar V."/>
            <person name="Gluck-Thaler E."/>
            <person name="Korotkin H.B."/>
            <person name="Matheny P.B."/>
            <person name="Slot J.C."/>
        </authorList>
    </citation>
    <scope>NUCLEOTIDE SEQUENCE [LARGE SCALE GENOMIC DNA]</scope>
    <source>
        <strain evidence="3 4">SRW20</strain>
    </source>
</reference>
<organism evidence="3 4">
    <name type="scientific">Gymnopilus dilepis</name>
    <dbReference type="NCBI Taxonomy" id="231916"/>
    <lineage>
        <taxon>Eukaryota</taxon>
        <taxon>Fungi</taxon>
        <taxon>Dikarya</taxon>
        <taxon>Basidiomycota</taxon>
        <taxon>Agaricomycotina</taxon>
        <taxon>Agaricomycetes</taxon>
        <taxon>Agaricomycetidae</taxon>
        <taxon>Agaricales</taxon>
        <taxon>Agaricineae</taxon>
        <taxon>Hymenogastraceae</taxon>
        <taxon>Gymnopilus</taxon>
    </lineage>
</organism>
<dbReference type="AlphaFoldDB" id="A0A409Y0D0"/>
<evidence type="ECO:0000313" key="4">
    <source>
        <dbReference type="Proteomes" id="UP000284706"/>
    </source>
</evidence>
<sequence>MQLQNLFRPFHEWDADFYALSGILEGHCGPINSLTFSNNGSLLASGGYSDSILKLQIMTSTTGDDEQVKIWDISTFRRCQTLVNPQGRWGQITCLKFINLETPSATDWLCLGTGHGIVAVYRKSRRAADFIEIWSSPIFTSGDSVESIAFDPIYQRLAIGSHYGQIRVLRYHNGTFVELWKDEVQDAIPRAILFTDSGRVLNIFTLETGTIYCRDAETSASIVTRNVKTAIGHVSQCQSTGNFLVDNMQDGFDLYPLNRAGRIRTFHIEMSRMFVKGSTFCEAGRAVACGSDHGRVYVFAIGEERAIQELSHGGRQDLMQVVEATTANDFHVIASGASDGKHDIYIWKKPVKGQARREERRQFLETLIAINAIILFALLWMTRDNWSHNINGYRSLFGISERVSTSLGARQMLSEKQDERAEVREFPMTAVVHKILHELDDQSARRTLGLPPSISIEDLHEERNGDQKVRRDDFVQKTF</sequence>
<gene>
    <name evidence="3" type="ORF">CVT26_010513</name>
</gene>
<keyword evidence="1" id="KW-0853">WD repeat</keyword>
<dbReference type="OrthoDB" id="2654453at2759"/>
<dbReference type="SUPFAM" id="SSF50978">
    <property type="entry name" value="WD40 repeat-like"/>
    <property type="match status" value="1"/>
</dbReference>
<evidence type="ECO:0008006" key="5">
    <source>
        <dbReference type="Google" id="ProtNLM"/>
    </source>
</evidence>
<dbReference type="PANTHER" id="PTHR44019:SF8">
    <property type="entry name" value="POC1 CENTRIOLAR PROTEIN HOMOLOG"/>
    <property type="match status" value="1"/>
</dbReference>
<evidence type="ECO:0000256" key="1">
    <source>
        <dbReference type="ARBA" id="ARBA00022574"/>
    </source>
</evidence>
<dbReference type="InParanoid" id="A0A409Y0D0"/>
<accession>A0A409Y0D0</accession>
<evidence type="ECO:0000313" key="3">
    <source>
        <dbReference type="EMBL" id="PPQ96459.1"/>
    </source>
</evidence>
<evidence type="ECO:0000256" key="2">
    <source>
        <dbReference type="ARBA" id="ARBA00022737"/>
    </source>
</evidence>
<dbReference type="InterPro" id="IPR001680">
    <property type="entry name" value="WD40_rpt"/>
</dbReference>
<protein>
    <recommendedName>
        <fullName evidence="5">WD40 repeat-like protein</fullName>
    </recommendedName>
</protein>
<comment type="caution">
    <text evidence="3">The sequence shown here is derived from an EMBL/GenBank/DDBJ whole genome shotgun (WGS) entry which is preliminary data.</text>
</comment>
<proteinExistence type="predicted"/>
<dbReference type="STRING" id="231916.A0A409Y0D0"/>
<keyword evidence="4" id="KW-1185">Reference proteome</keyword>
<dbReference type="Gene3D" id="2.130.10.10">
    <property type="entry name" value="YVTN repeat-like/Quinoprotein amine dehydrogenase"/>
    <property type="match status" value="1"/>
</dbReference>